<keyword evidence="2" id="KW-1185">Reference proteome</keyword>
<dbReference type="KEGG" id="fbm:MQE35_00070"/>
<dbReference type="Proteomes" id="UP000831290">
    <property type="component" value="Chromosome"/>
</dbReference>
<name>A0A9E7D223_9FLAO</name>
<reference evidence="1" key="1">
    <citation type="submission" date="2022-03" db="EMBL/GenBank/DDBJ databases">
        <title>Description of Abyssus ytuae gen. nov., sp. nov., a novel member of the family Flavobacteriaceae isolated from the sediment of Mariana Trench.</title>
        <authorList>
            <person name="Zhang J."/>
            <person name="Xu X."/>
        </authorList>
    </citation>
    <scope>NUCLEOTIDE SEQUENCE</scope>
    <source>
        <strain evidence="1">MT3330</strain>
    </source>
</reference>
<protein>
    <submittedName>
        <fullName evidence="1">Uncharacterized protein</fullName>
    </submittedName>
</protein>
<accession>A0A9E7D223</accession>
<sequence length="139" mass="15852">MSRRPKKCITVKEAKTLQANYVSKIEKILKEKLGKEECRDFWWSLEDIEEYITYFKVEAAAKGYKNLGLRFYLGKYDSDNDGYPDQTTMFIAPTGVQTNEDFVSLKGETIGAMTASTDDNIYEIEAMNDGFAGVPPKNY</sequence>
<dbReference type="EMBL" id="CP094358">
    <property type="protein sequence ID" value="UOB17708.1"/>
    <property type="molecule type" value="Genomic_DNA"/>
</dbReference>
<dbReference type="RefSeq" id="WP_255843367.1">
    <property type="nucleotide sequence ID" value="NZ_CP094358.1"/>
</dbReference>
<evidence type="ECO:0000313" key="1">
    <source>
        <dbReference type="EMBL" id="UOB17708.1"/>
    </source>
</evidence>
<evidence type="ECO:0000313" key="2">
    <source>
        <dbReference type="Proteomes" id="UP000831290"/>
    </source>
</evidence>
<gene>
    <name evidence="1" type="ORF">MQE35_00070</name>
</gene>
<proteinExistence type="predicted"/>
<organism evidence="1 2">
    <name type="scientific">Abyssalbus ytuae</name>
    <dbReference type="NCBI Taxonomy" id="2926907"/>
    <lineage>
        <taxon>Bacteria</taxon>
        <taxon>Pseudomonadati</taxon>
        <taxon>Bacteroidota</taxon>
        <taxon>Flavobacteriia</taxon>
        <taxon>Flavobacteriales</taxon>
        <taxon>Flavobacteriaceae</taxon>
        <taxon>Abyssalbus</taxon>
    </lineage>
</organism>
<dbReference type="AlphaFoldDB" id="A0A9E7D223"/>